<keyword evidence="14" id="KW-1185">Reference proteome</keyword>
<dbReference type="AlphaFoldDB" id="A0A412FIM6"/>
<dbReference type="PROSITE" id="PS50109">
    <property type="entry name" value="HIS_KIN"/>
    <property type="match status" value="1"/>
</dbReference>
<dbReference type="GO" id="GO:0016036">
    <property type="term" value="P:cellular response to phosphate starvation"/>
    <property type="evidence" value="ECO:0007669"/>
    <property type="project" value="TreeGrafter"/>
</dbReference>
<evidence type="ECO:0000313" key="14">
    <source>
        <dbReference type="Proteomes" id="UP000284178"/>
    </source>
</evidence>
<evidence type="ECO:0000256" key="8">
    <source>
        <dbReference type="ARBA" id="ARBA00022989"/>
    </source>
</evidence>
<evidence type="ECO:0000256" key="5">
    <source>
        <dbReference type="ARBA" id="ARBA00022679"/>
    </source>
</evidence>
<keyword evidence="4" id="KW-1003">Cell membrane</keyword>
<dbReference type="InterPro" id="IPR003594">
    <property type="entry name" value="HATPase_dom"/>
</dbReference>
<comment type="caution">
    <text evidence="13">The sequence shown here is derived from an EMBL/GenBank/DDBJ whole genome shotgun (WGS) entry which is preliminary data.</text>
</comment>
<dbReference type="EMBL" id="QRUP01000029">
    <property type="protein sequence ID" value="RGR68021.1"/>
    <property type="molecule type" value="Genomic_DNA"/>
</dbReference>
<evidence type="ECO:0000313" key="13">
    <source>
        <dbReference type="EMBL" id="RGR68021.1"/>
    </source>
</evidence>
<evidence type="ECO:0000256" key="7">
    <source>
        <dbReference type="ARBA" id="ARBA00022777"/>
    </source>
</evidence>
<proteinExistence type="predicted"/>
<keyword evidence="5" id="KW-0808">Transferase</keyword>
<protein>
    <recommendedName>
        <fullName evidence="3">histidine kinase</fullName>
        <ecNumber evidence="3">2.7.13.3</ecNumber>
    </recommendedName>
</protein>
<evidence type="ECO:0000256" key="9">
    <source>
        <dbReference type="ARBA" id="ARBA00023012"/>
    </source>
</evidence>
<dbReference type="Pfam" id="PF02518">
    <property type="entry name" value="HATPase_c"/>
    <property type="match status" value="1"/>
</dbReference>
<dbReference type="GO" id="GO:0005886">
    <property type="term" value="C:plasma membrane"/>
    <property type="evidence" value="ECO:0007669"/>
    <property type="project" value="UniProtKB-SubCell"/>
</dbReference>
<dbReference type="Proteomes" id="UP000284178">
    <property type="component" value="Unassembled WGS sequence"/>
</dbReference>
<comment type="catalytic activity">
    <reaction evidence="1">
        <text>ATP + protein L-histidine = ADP + protein N-phospho-L-histidine.</text>
        <dbReference type="EC" id="2.7.13.3"/>
    </reaction>
</comment>
<dbReference type="GO" id="GO:0004721">
    <property type="term" value="F:phosphoprotein phosphatase activity"/>
    <property type="evidence" value="ECO:0007669"/>
    <property type="project" value="TreeGrafter"/>
</dbReference>
<dbReference type="Gene3D" id="3.30.565.10">
    <property type="entry name" value="Histidine kinase-like ATPase, C-terminal domain"/>
    <property type="match status" value="1"/>
</dbReference>
<dbReference type="PANTHER" id="PTHR45453:SF2">
    <property type="entry name" value="HISTIDINE KINASE"/>
    <property type="match status" value="1"/>
</dbReference>
<dbReference type="SUPFAM" id="SSF55874">
    <property type="entry name" value="ATPase domain of HSP90 chaperone/DNA topoisomerase II/histidine kinase"/>
    <property type="match status" value="1"/>
</dbReference>
<dbReference type="EC" id="2.7.13.3" evidence="3"/>
<dbReference type="GO" id="GO:0000155">
    <property type="term" value="F:phosphorelay sensor kinase activity"/>
    <property type="evidence" value="ECO:0007669"/>
    <property type="project" value="TreeGrafter"/>
</dbReference>
<evidence type="ECO:0000259" key="12">
    <source>
        <dbReference type="PROSITE" id="PS50109"/>
    </source>
</evidence>
<organism evidence="13 14">
    <name type="scientific">Holdemania filiformis</name>
    <dbReference type="NCBI Taxonomy" id="61171"/>
    <lineage>
        <taxon>Bacteria</taxon>
        <taxon>Bacillati</taxon>
        <taxon>Bacillota</taxon>
        <taxon>Erysipelotrichia</taxon>
        <taxon>Erysipelotrichales</taxon>
        <taxon>Erysipelotrichaceae</taxon>
        <taxon>Holdemania</taxon>
    </lineage>
</organism>
<keyword evidence="9" id="KW-0902">Two-component regulatory system</keyword>
<feature type="transmembrane region" description="Helical" evidence="11">
    <location>
        <begin position="51"/>
        <end position="70"/>
    </location>
</feature>
<keyword evidence="6 11" id="KW-0812">Transmembrane</keyword>
<evidence type="ECO:0000256" key="2">
    <source>
        <dbReference type="ARBA" id="ARBA00004651"/>
    </source>
</evidence>
<gene>
    <name evidence="13" type="ORF">DWY25_16330</name>
</gene>
<keyword evidence="10 11" id="KW-0472">Membrane</keyword>
<evidence type="ECO:0000256" key="4">
    <source>
        <dbReference type="ARBA" id="ARBA00022475"/>
    </source>
</evidence>
<accession>A0A412FIM6</accession>
<sequence length="350" mass="40625">MIVSKPARDWGICFMLKSYLRYRQFLFLWTGIVLAIYAFLQYLYWYPLESIGYTALIVLTLLVLISALDYRRYRRRLRQLDSLTEAWISLEREMPDTRDPLEQCYQQLILKQRAILTEEKEKQNAAQKQREELVTMWMHQIKLPLASLSLILESLEPEDTISASHLNEMKLALMRTEQYAQTALKAIQIENLKEDLILEPCDLGELCAEVIRKQALPFILKKLQLNFTPFHQTIVTDRKWLGFILEQLLSNALKYTDAGTISVTFLCDPTPHLIIADTGRGIAAADQARLFERGYTGYNGHHDFKASGIGLYLCRKTADSLNIKLHLESEKEKGTQVHLIFPSPDLFFYR</sequence>
<evidence type="ECO:0000256" key="3">
    <source>
        <dbReference type="ARBA" id="ARBA00012438"/>
    </source>
</evidence>
<keyword evidence="8 11" id="KW-1133">Transmembrane helix</keyword>
<evidence type="ECO:0000256" key="6">
    <source>
        <dbReference type="ARBA" id="ARBA00022692"/>
    </source>
</evidence>
<reference evidence="13 14" key="1">
    <citation type="submission" date="2018-08" db="EMBL/GenBank/DDBJ databases">
        <title>A genome reference for cultivated species of the human gut microbiota.</title>
        <authorList>
            <person name="Zou Y."/>
            <person name="Xue W."/>
            <person name="Luo G."/>
        </authorList>
    </citation>
    <scope>NUCLEOTIDE SEQUENCE [LARGE SCALE GENOMIC DNA]</scope>
    <source>
        <strain evidence="13 14">AF24-29</strain>
    </source>
</reference>
<keyword evidence="7 13" id="KW-0418">Kinase</keyword>
<dbReference type="InterPro" id="IPR036890">
    <property type="entry name" value="HATPase_C_sf"/>
</dbReference>
<name>A0A412FIM6_9FIRM</name>
<dbReference type="SMART" id="SM00387">
    <property type="entry name" value="HATPase_c"/>
    <property type="match status" value="1"/>
</dbReference>
<feature type="domain" description="Histidine kinase" evidence="12">
    <location>
        <begin position="136"/>
        <end position="345"/>
    </location>
</feature>
<dbReference type="InterPro" id="IPR005467">
    <property type="entry name" value="His_kinase_dom"/>
</dbReference>
<comment type="subcellular location">
    <subcellularLocation>
        <location evidence="2">Cell membrane</location>
        <topology evidence="2">Multi-pass membrane protein</topology>
    </subcellularLocation>
</comment>
<feature type="transmembrane region" description="Helical" evidence="11">
    <location>
        <begin position="25"/>
        <end position="45"/>
    </location>
</feature>
<evidence type="ECO:0000256" key="1">
    <source>
        <dbReference type="ARBA" id="ARBA00000085"/>
    </source>
</evidence>
<dbReference type="PANTHER" id="PTHR45453">
    <property type="entry name" value="PHOSPHATE REGULON SENSOR PROTEIN PHOR"/>
    <property type="match status" value="1"/>
</dbReference>
<dbReference type="InterPro" id="IPR050351">
    <property type="entry name" value="BphY/WalK/GraS-like"/>
</dbReference>
<evidence type="ECO:0000256" key="11">
    <source>
        <dbReference type="SAM" id="Phobius"/>
    </source>
</evidence>
<evidence type="ECO:0000256" key="10">
    <source>
        <dbReference type="ARBA" id="ARBA00023136"/>
    </source>
</evidence>